<keyword evidence="2" id="KW-1185">Reference proteome</keyword>
<dbReference type="GO" id="GO:0006099">
    <property type="term" value="P:tricarboxylic acid cycle"/>
    <property type="evidence" value="ECO:0007669"/>
    <property type="project" value="InterPro"/>
</dbReference>
<dbReference type="PROSITE" id="PS01001">
    <property type="entry name" value="SDH_CYT_2"/>
    <property type="match status" value="1"/>
</dbReference>
<dbReference type="GO" id="GO:0046872">
    <property type="term" value="F:metal ion binding"/>
    <property type="evidence" value="ECO:0007669"/>
    <property type="project" value="UniProtKB-KW"/>
</dbReference>
<comment type="caution">
    <text evidence="1">The sequence shown here is derived from an EMBL/GenBank/DDBJ whole genome shotgun (WGS) entry which is preliminary data.</text>
</comment>
<dbReference type="EMBL" id="RBNI01002908">
    <property type="protein sequence ID" value="RUP48832.1"/>
    <property type="molecule type" value="Genomic_DNA"/>
</dbReference>
<reference evidence="1 2" key="1">
    <citation type="journal article" date="2018" name="New Phytol.">
        <title>Phylogenomics of Endogonaceae and evolution of mycorrhizas within Mucoromycota.</title>
        <authorList>
            <person name="Chang Y."/>
            <person name="Desiro A."/>
            <person name="Na H."/>
            <person name="Sandor L."/>
            <person name="Lipzen A."/>
            <person name="Clum A."/>
            <person name="Barry K."/>
            <person name="Grigoriev I.V."/>
            <person name="Martin F.M."/>
            <person name="Stajich J.E."/>
            <person name="Smith M.E."/>
            <person name="Bonito G."/>
            <person name="Spatafora J.W."/>
        </authorList>
    </citation>
    <scope>NUCLEOTIDE SEQUENCE [LARGE SCALE GENOMIC DNA]</scope>
    <source>
        <strain evidence="1 2">GMNB39</strain>
    </source>
</reference>
<dbReference type="Gene3D" id="1.20.1300.10">
    <property type="entry name" value="Fumarate reductase/succinate dehydrogenase, transmembrane subunit"/>
    <property type="match status" value="1"/>
</dbReference>
<dbReference type="InterPro" id="IPR018495">
    <property type="entry name" value="Succ_DH_cyt_bsu_CS"/>
</dbReference>
<evidence type="ECO:0000313" key="2">
    <source>
        <dbReference type="Proteomes" id="UP000268093"/>
    </source>
</evidence>
<accession>A0A433DDA7</accession>
<dbReference type="CDD" id="cd03499">
    <property type="entry name" value="SQR_TypeC_SdhC"/>
    <property type="match status" value="1"/>
</dbReference>
<dbReference type="GO" id="GO:0009055">
    <property type="term" value="F:electron transfer activity"/>
    <property type="evidence" value="ECO:0007669"/>
    <property type="project" value="InterPro"/>
</dbReference>
<gene>
    <name evidence="1" type="ORF">BC936DRAFT_143880</name>
</gene>
<dbReference type="OrthoDB" id="588261at2759"/>
<name>A0A433DDA7_9FUNG</name>
<protein>
    <submittedName>
        <fullName evidence="1">Succinate dehydrogenase cytochrome b560 subunit</fullName>
    </submittedName>
</protein>
<dbReference type="GO" id="GO:0005739">
    <property type="term" value="C:mitochondrion"/>
    <property type="evidence" value="ECO:0007669"/>
    <property type="project" value="GOC"/>
</dbReference>
<dbReference type="InterPro" id="IPR034804">
    <property type="entry name" value="SQR/QFR_C/D"/>
</dbReference>
<dbReference type="PANTHER" id="PTHR10978">
    <property type="entry name" value="SUCCINATE DEHYDROGENASE CYTOCHROME B560 SUBUNIT"/>
    <property type="match status" value="1"/>
</dbReference>
<evidence type="ECO:0000313" key="1">
    <source>
        <dbReference type="EMBL" id="RUP48832.1"/>
    </source>
</evidence>
<dbReference type="PANTHER" id="PTHR10978:SF5">
    <property type="entry name" value="SUCCINATE DEHYDROGENASE CYTOCHROME B560 SUBUNIT, MITOCHONDRIAL"/>
    <property type="match status" value="1"/>
</dbReference>
<sequence length="180" mass="18753">MLATRSFTAWRAVAQNPIAKAVVAKNLAALPTGVRTISASPARNQHDSDILVKQRAVRPVSPDLKIYQPQLTWYMSGAVRITGSTLAGGLYAGVFAYLLGPLVGIQLDSASLVSAVAALPVAAKVGAKATLAFPFVYHSLGGIRHLVWDSGYALTLKGVYASGYAVLAGTVLGSLYLAAI</sequence>
<dbReference type="GO" id="GO:0016020">
    <property type="term" value="C:membrane"/>
    <property type="evidence" value="ECO:0007669"/>
    <property type="project" value="UniProtKB-SubCell"/>
</dbReference>
<dbReference type="InterPro" id="IPR000701">
    <property type="entry name" value="SuccDH_FuR_B_TM-su"/>
</dbReference>
<dbReference type="SUPFAM" id="SSF81343">
    <property type="entry name" value="Fumarate reductase respiratory complex transmembrane subunits"/>
    <property type="match status" value="1"/>
</dbReference>
<dbReference type="InterPro" id="IPR014314">
    <property type="entry name" value="Succ_DH_cytb556"/>
</dbReference>
<dbReference type="Proteomes" id="UP000268093">
    <property type="component" value="Unassembled WGS sequence"/>
</dbReference>
<dbReference type="NCBIfam" id="TIGR02970">
    <property type="entry name" value="succ_dehyd_cytB"/>
    <property type="match status" value="1"/>
</dbReference>
<proteinExistence type="predicted"/>
<dbReference type="Pfam" id="PF01127">
    <property type="entry name" value="Sdh_cyt"/>
    <property type="match status" value="1"/>
</dbReference>
<organism evidence="1 2">
    <name type="scientific">Jimgerdemannia flammicorona</name>
    <dbReference type="NCBI Taxonomy" id="994334"/>
    <lineage>
        <taxon>Eukaryota</taxon>
        <taxon>Fungi</taxon>
        <taxon>Fungi incertae sedis</taxon>
        <taxon>Mucoromycota</taxon>
        <taxon>Mucoromycotina</taxon>
        <taxon>Endogonomycetes</taxon>
        <taxon>Endogonales</taxon>
        <taxon>Endogonaceae</taxon>
        <taxon>Jimgerdemannia</taxon>
    </lineage>
</organism>
<dbReference type="GO" id="GO:0006121">
    <property type="term" value="P:mitochondrial electron transport, succinate to ubiquinone"/>
    <property type="evidence" value="ECO:0007669"/>
    <property type="project" value="TreeGrafter"/>
</dbReference>